<feature type="non-terminal residue" evidence="1">
    <location>
        <position position="1"/>
    </location>
</feature>
<evidence type="ECO:0000313" key="1">
    <source>
        <dbReference type="EMBL" id="EGE00660.1"/>
    </source>
</evidence>
<sequence>PCTRTSLIPTATAGPSNPLMWMTMLLPAPLLHPTPSSLQPSSAPFSARPANLNNNSYKGMDETAFAFSLIPATKPSERKSIFTANGKNHHFAVKTRDERINWMRELMLAKALKKGKEAGNKIKMNGNFI</sequence>
<name>F2SAR0_TRIT1</name>
<accession>F2SAR0</accession>
<gene>
    <name evidence="1" type="ORF">TESG_07957</name>
</gene>
<reference evidence="2" key="1">
    <citation type="journal article" date="2012" name="MBio">
        <title>Comparative genome analysis of Trichophyton rubrum and related dermatophytes reveals candidate genes involved in infection.</title>
        <authorList>
            <person name="Martinez D.A."/>
            <person name="Oliver B.G."/>
            <person name="Graeser Y."/>
            <person name="Goldberg J.M."/>
            <person name="Li W."/>
            <person name="Martinez-Rossi N.M."/>
            <person name="Monod M."/>
            <person name="Shelest E."/>
            <person name="Barton R.C."/>
            <person name="Birch E."/>
            <person name="Brakhage A.A."/>
            <person name="Chen Z."/>
            <person name="Gurr S.J."/>
            <person name="Heiman D."/>
            <person name="Heitman J."/>
            <person name="Kosti I."/>
            <person name="Rossi A."/>
            <person name="Saif S."/>
            <person name="Samalova M."/>
            <person name="Saunders C.W."/>
            <person name="Shea T."/>
            <person name="Summerbell R.C."/>
            <person name="Xu J."/>
            <person name="Young S."/>
            <person name="Zeng Q."/>
            <person name="Birren B.W."/>
            <person name="Cuomo C.A."/>
            <person name="White T.C."/>
        </authorList>
    </citation>
    <scope>NUCLEOTIDE SEQUENCE [LARGE SCALE GENOMIC DNA]</scope>
    <source>
        <strain evidence="2">CBS 112818</strain>
    </source>
</reference>
<proteinExistence type="predicted"/>
<dbReference type="Proteomes" id="UP000009172">
    <property type="component" value="Unassembled WGS sequence"/>
</dbReference>
<protein>
    <recommendedName>
        <fullName evidence="3">PH domain-containing protein</fullName>
    </recommendedName>
</protein>
<dbReference type="HOGENOM" id="CLU_1954072_0_0_1"/>
<organism evidence="1 2">
    <name type="scientific">Trichophyton tonsurans (strain CBS 112818)</name>
    <name type="common">Scalp ringworm fungus</name>
    <dbReference type="NCBI Taxonomy" id="647933"/>
    <lineage>
        <taxon>Eukaryota</taxon>
        <taxon>Fungi</taxon>
        <taxon>Dikarya</taxon>
        <taxon>Ascomycota</taxon>
        <taxon>Pezizomycotina</taxon>
        <taxon>Eurotiomycetes</taxon>
        <taxon>Eurotiomycetidae</taxon>
        <taxon>Onygenales</taxon>
        <taxon>Arthrodermataceae</taxon>
        <taxon>Trichophyton</taxon>
    </lineage>
</organism>
<dbReference type="AlphaFoldDB" id="F2SAR0"/>
<evidence type="ECO:0008006" key="3">
    <source>
        <dbReference type="Google" id="ProtNLM"/>
    </source>
</evidence>
<keyword evidence="2" id="KW-1185">Reference proteome</keyword>
<dbReference type="EMBL" id="GG698546">
    <property type="protein sequence ID" value="EGE00660.1"/>
    <property type="molecule type" value="Genomic_DNA"/>
</dbReference>
<evidence type="ECO:0000313" key="2">
    <source>
        <dbReference type="Proteomes" id="UP000009172"/>
    </source>
</evidence>